<name>A0A072TR59_MEDTR</name>
<evidence type="ECO:0000313" key="3">
    <source>
        <dbReference type="Proteomes" id="UP000002051"/>
    </source>
</evidence>
<sequence length="97" mass="11395">MKEFGVDESWVQFLKISYRNLQLDCKFRNLEPRYFPEYIVCPLCVSENGDTLIFATNHTDLAIVYNLRDNRVNRIKSTNQIPWFNAKGYVESLVPTS</sequence>
<protein>
    <submittedName>
        <fullName evidence="1 2">Uncharacterized protein</fullName>
    </submittedName>
</protein>
<keyword evidence="3" id="KW-1185">Reference proteome</keyword>
<dbReference type="EnsemblPlants" id="KEH16055">
    <property type="protein sequence ID" value="KEH16055"/>
    <property type="gene ID" value="MTR_0354s0030"/>
</dbReference>
<evidence type="ECO:0000313" key="1">
    <source>
        <dbReference type="EMBL" id="KEH16055.1"/>
    </source>
</evidence>
<gene>
    <name evidence="1" type="ORF">MTR_0354s0030</name>
</gene>
<organism evidence="1 3">
    <name type="scientific">Medicago truncatula</name>
    <name type="common">Barrel medic</name>
    <name type="synonym">Medicago tribuloides</name>
    <dbReference type="NCBI Taxonomy" id="3880"/>
    <lineage>
        <taxon>Eukaryota</taxon>
        <taxon>Viridiplantae</taxon>
        <taxon>Streptophyta</taxon>
        <taxon>Embryophyta</taxon>
        <taxon>Tracheophyta</taxon>
        <taxon>Spermatophyta</taxon>
        <taxon>Magnoliopsida</taxon>
        <taxon>eudicotyledons</taxon>
        <taxon>Gunneridae</taxon>
        <taxon>Pentapetalae</taxon>
        <taxon>rosids</taxon>
        <taxon>fabids</taxon>
        <taxon>Fabales</taxon>
        <taxon>Fabaceae</taxon>
        <taxon>Papilionoideae</taxon>
        <taxon>50 kb inversion clade</taxon>
        <taxon>NPAAA clade</taxon>
        <taxon>Hologalegina</taxon>
        <taxon>IRL clade</taxon>
        <taxon>Trifolieae</taxon>
        <taxon>Medicago</taxon>
    </lineage>
</organism>
<evidence type="ECO:0000313" key="2">
    <source>
        <dbReference type="EnsemblPlants" id="KEH16055"/>
    </source>
</evidence>
<reference evidence="2" key="3">
    <citation type="submission" date="2015-06" db="UniProtKB">
        <authorList>
            <consortium name="EnsemblPlants"/>
        </authorList>
    </citation>
    <scope>IDENTIFICATION</scope>
    <source>
        <strain evidence="2">cv. Jemalong A17</strain>
    </source>
</reference>
<dbReference type="HOGENOM" id="CLU_2444234_0_0_1"/>
<reference evidence="1 3" key="2">
    <citation type="journal article" date="2014" name="BMC Genomics">
        <title>An improved genome release (version Mt4.0) for the model legume Medicago truncatula.</title>
        <authorList>
            <person name="Tang H."/>
            <person name="Krishnakumar V."/>
            <person name="Bidwell S."/>
            <person name="Rosen B."/>
            <person name="Chan A."/>
            <person name="Zhou S."/>
            <person name="Gentzbittel L."/>
            <person name="Childs K.L."/>
            <person name="Yandell M."/>
            <person name="Gundlach H."/>
            <person name="Mayer K.F."/>
            <person name="Schwartz D.C."/>
            <person name="Town C.D."/>
        </authorList>
    </citation>
    <scope>GENOME REANNOTATION</scope>
    <source>
        <strain evidence="1">A17</strain>
        <strain evidence="2 3">cv. Jemalong A17</strain>
    </source>
</reference>
<dbReference type="EMBL" id="KL403079">
    <property type="protein sequence ID" value="KEH16055.1"/>
    <property type="molecule type" value="Genomic_DNA"/>
</dbReference>
<reference evidence="1 3" key="1">
    <citation type="journal article" date="2011" name="Nature">
        <title>The Medicago genome provides insight into the evolution of rhizobial symbioses.</title>
        <authorList>
            <person name="Young N.D."/>
            <person name="Debelle F."/>
            <person name="Oldroyd G.E."/>
            <person name="Geurts R."/>
            <person name="Cannon S.B."/>
            <person name="Udvardi M.K."/>
            <person name="Benedito V.A."/>
            <person name="Mayer K.F."/>
            <person name="Gouzy J."/>
            <person name="Schoof H."/>
            <person name="Van de Peer Y."/>
            <person name="Proost S."/>
            <person name="Cook D.R."/>
            <person name="Meyers B.C."/>
            <person name="Spannagl M."/>
            <person name="Cheung F."/>
            <person name="De Mita S."/>
            <person name="Krishnakumar V."/>
            <person name="Gundlach H."/>
            <person name="Zhou S."/>
            <person name="Mudge J."/>
            <person name="Bharti A.K."/>
            <person name="Murray J.D."/>
            <person name="Naoumkina M.A."/>
            <person name="Rosen B."/>
            <person name="Silverstein K.A."/>
            <person name="Tang H."/>
            <person name="Rombauts S."/>
            <person name="Zhao P.X."/>
            <person name="Zhou P."/>
            <person name="Barbe V."/>
            <person name="Bardou P."/>
            <person name="Bechner M."/>
            <person name="Bellec A."/>
            <person name="Berger A."/>
            <person name="Berges H."/>
            <person name="Bidwell S."/>
            <person name="Bisseling T."/>
            <person name="Choisne N."/>
            <person name="Couloux A."/>
            <person name="Denny R."/>
            <person name="Deshpande S."/>
            <person name="Dai X."/>
            <person name="Doyle J.J."/>
            <person name="Dudez A.M."/>
            <person name="Farmer A.D."/>
            <person name="Fouteau S."/>
            <person name="Franken C."/>
            <person name="Gibelin C."/>
            <person name="Gish J."/>
            <person name="Goldstein S."/>
            <person name="Gonzalez A.J."/>
            <person name="Green P.J."/>
            <person name="Hallab A."/>
            <person name="Hartog M."/>
            <person name="Hua A."/>
            <person name="Humphray S.J."/>
            <person name="Jeong D.H."/>
            <person name="Jing Y."/>
            <person name="Jocker A."/>
            <person name="Kenton S.M."/>
            <person name="Kim D.J."/>
            <person name="Klee K."/>
            <person name="Lai H."/>
            <person name="Lang C."/>
            <person name="Lin S."/>
            <person name="Macmil S.L."/>
            <person name="Magdelenat G."/>
            <person name="Matthews L."/>
            <person name="McCorrison J."/>
            <person name="Monaghan E.L."/>
            <person name="Mun J.H."/>
            <person name="Najar F.Z."/>
            <person name="Nicholson C."/>
            <person name="Noirot C."/>
            <person name="O'Bleness M."/>
            <person name="Paule C.R."/>
            <person name="Poulain J."/>
            <person name="Prion F."/>
            <person name="Qin B."/>
            <person name="Qu C."/>
            <person name="Retzel E.F."/>
            <person name="Riddle C."/>
            <person name="Sallet E."/>
            <person name="Samain S."/>
            <person name="Samson N."/>
            <person name="Sanders I."/>
            <person name="Saurat O."/>
            <person name="Scarpelli C."/>
            <person name="Schiex T."/>
            <person name="Segurens B."/>
            <person name="Severin A.J."/>
            <person name="Sherrier D.J."/>
            <person name="Shi R."/>
            <person name="Sims S."/>
            <person name="Singer S.R."/>
            <person name="Sinharoy S."/>
            <person name="Sterck L."/>
            <person name="Viollet A."/>
            <person name="Wang B.B."/>
            <person name="Wang K."/>
            <person name="Wang M."/>
            <person name="Wang X."/>
            <person name="Warfsmann J."/>
            <person name="Weissenbach J."/>
            <person name="White D.D."/>
            <person name="White J.D."/>
            <person name="Wiley G.B."/>
            <person name="Wincker P."/>
            <person name="Xing Y."/>
            <person name="Yang L."/>
            <person name="Yao Z."/>
            <person name="Ying F."/>
            <person name="Zhai J."/>
            <person name="Zhou L."/>
            <person name="Zuber A."/>
            <person name="Denarie J."/>
            <person name="Dixon R.A."/>
            <person name="May G.D."/>
            <person name="Schwartz D.C."/>
            <person name="Rogers J."/>
            <person name="Quetier F."/>
            <person name="Town C.D."/>
            <person name="Roe B.A."/>
        </authorList>
    </citation>
    <scope>NUCLEOTIDE SEQUENCE [LARGE SCALE GENOMIC DNA]</scope>
    <source>
        <strain evidence="1">A17</strain>
        <strain evidence="2 3">cv. Jemalong A17</strain>
    </source>
</reference>
<proteinExistence type="predicted"/>
<accession>A0A072TR59</accession>
<dbReference type="Proteomes" id="UP000002051">
    <property type="component" value="Unassembled WGS sequence"/>
</dbReference>
<dbReference type="AlphaFoldDB" id="A0A072TR59"/>